<proteinExistence type="predicted"/>
<dbReference type="PROSITE" id="PS50234">
    <property type="entry name" value="VWFA"/>
    <property type="match status" value="1"/>
</dbReference>
<keyword evidence="4" id="KW-1185">Reference proteome</keyword>
<reference evidence="3 4" key="1">
    <citation type="submission" date="2020-08" db="EMBL/GenBank/DDBJ databases">
        <title>Genomic Encyclopedia of Type Strains, Phase IV (KMG-IV): sequencing the most valuable type-strain genomes for metagenomic binning, comparative biology and taxonomic classification.</title>
        <authorList>
            <person name="Goeker M."/>
        </authorList>
    </citation>
    <scope>NUCLEOTIDE SEQUENCE [LARGE SCALE GENOMIC DNA]</scope>
    <source>
        <strain evidence="3 4">DSM 23447</strain>
    </source>
</reference>
<dbReference type="InterPro" id="IPR036465">
    <property type="entry name" value="vWFA_dom_sf"/>
</dbReference>
<evidence type="ECO:0000313" key="3">
    <source>
        <dbReference type="EMBL" id="MBB4053224.1"/>
    </source>
</evidence>
<keyword evidence="1" id="KW-1133">Transmembrane helix</keyword>
<organism evidence="3 4">
    <name type="scientific">Devosia subaequoris</name>
    <dbReference type="NCBI Taxonomy" id="395930"/>
    <lineage>
        <taxon>Bacteria</taxon>
        <taxon>Pseudomonadati</taxon>
        <taxon>Pseudomonadota</taxon>
        <taxon>Alphaproteobacteria</taxon>
        <taxon>Hyphomicrobiales</taxon>
        <taxon>Devosiaceae</taxon>
        <taxon>Devosia</taxon>
    </lineage>
</organism>
<feature type="transmembrane region" description="Helical" evidence="1">
    <location>
        <begin position="16"/>
        <end position="36"/>
    </location>
</feature>
<dbReference type="Pfam" id="PF13400">
    <property type="entry name" value="Tad"/>
    <property type="match status" value="1"/>
</dbReference>
<evidence type="ECO:0000256" key="1">
    <source>
        <dbReference type="SAM" id="Phobius"/>
    </source>
</evidence>
<evidence type="ECO:0000259" key="2">
    <source>
        <dbReference type="PROSITE" id="PS50234"/>
    </source>
</evidence>
<accession>A0A7W6IPC2</accession>
<dbReference type="AlphaFoldDB" id="A0A7W6IPC2"/>
<name>A0A7W6IPC2_9HYPH</name>
<dbReference type="InterPro" id="IPR002035">
    <property type="entry name" value="VWF_A"/>
</dbReference>
<sequence length="485" mass="52603">MTVRIFKRFWRDQRGVFAVVFAIMAIPVIALAGAMVDYTMWLSASTSAQGAADAAALAAASSKAGSDREVHDIASKVVAPRVQQWPGVELGSATFDRTTQEVKVRISGSIPTYFVTLVGVDSLQINVVSQAVRAADGFLEVALVLDNTWSMSSGDGNGISKIQSLKSAANNLLTLLFQGAVENVRVGLVPYAEYVNVGLHNRNQPWLNVPADTSSTSPRTCETRTTRSSCTRGESRTCTRTVDGVTETYDCTPYNCNTYEVPPYEVCWGGGTTTRTWHGCVLSRTPGTLRLSDLEPQTPYVGISSTSRQCMTQIVPLTSDEQALRSAIEGMEVNVGSYRPQTYIPAGMVWGVNVLSPTDPFSEGEAYDPGNAKPRKAIVLMTDGDNTLRYYSSDGRHVNFSSNTETANTQKAQTDRETNAICSYAKENAIEVFSVTFGDLLPDSARMLLSCASSSDHYFTARNSAELSEAFEAIADRLSVVRVTR</sequence>
<dbReference type="Proteomes" id="UP000547011">
    <property type="component" value="Unassembled WGS sequence"/>
</dbReference>
<dbReference type="SUPFAM" id="SSF53300">
    <property type="entry name" value="vWA-like"/>
    <property type="match status" value="1"/>
</dbReference>
<dbReference type="RefSeq" id="WP_183312023.1">
    <property type="nucleotide sequence ID" value="NZ_JACIEW010000007.1"/>
</dbReference>
<evidence type="ECO:0000313" key="4">
    <source>
        <dbReference type="Proteomes" id="UP000547011"/>
    </source>
</evidence>
<feature type="domain" description="VWFA" evidence="2">
    <location>
        <begin position="140"/>
        <end position="474"/>
    </location>
</feature>
<dbReference type="EMBL" id="JACIEW010000007">
    <property type="protein sequence ID" value="MBB4053224.1"/>
    <property type="molecule type" value="Genomic_DNA"/>
</dbReference>
<keyword evidence="1" id="KW-0812">Transmembrane</keyword>
<gene>
    <name evidence="3" type="ORF">GGR20_002881</name>
</gene>
<comment type="caution">
    <text evidence="3">The sequence shown here is derived from an EMBL/GenBank/DDBJ whole genome shotgun (WGS) entry which is preliminary data.</text>
</comment>
<dbReference type="InterPro" id="IPR028087">
    <property type="entry name" value="Tad_N"/>
</dbReference>
<dbReference type="Gene3D" id="3.40.50.410">
    <property type="entry name" value="von Willebrand factor, type A domain"/>
    <property type="match status" value="1"/>
</dbReference>
<protein>
    <submittedName>
        <fullName evidence="3">Flp pilus assembly protein TadG</fullName>
    </submittedName>
</protein>
<keyword evidence="1" id="KW-0472">Membrane</keyword>